<protein>
    <submittedName>
        <fullName evidence="1">Uncharacterized protein</fullName>
    </submittedName>
</protein>
<sequence>MSNKEKIRQQAAKRAQRLRDRRAAQGITLYPLPLSTTEASQLNEICAFFSYPNKPCKNTEALQLMIHRVHTEMAQIKESLGTCQYCGEQLPEGCAKLKSGGLFKGDARCWHTINRVRLSNFVNKTYE</sequence>
<evidence type="ECO:0000313" key="1">
    <source>
        <dbReference type="EMBL" id="SPY28302.1"/>
    </source>
</evidence>
<proteinExistence type="predicted"/>
<dbReference type="EMBL" id="UATL01000001">
    <property type="protein sequence ID" value="SPY28302.1"/>
    <property type="molecule type" value="Genomic_DNA"/>
</dbReference>
<reference evidence="1 2" key="1">
    <citation type="submission" date="2018-06" db="EMBL/GenBank/DDBJ databases">
        <authorList>
            <consortium name="Pathogen Informatics"/>
            <person name="Doyle S."/>
        </authorList>
    </citation>
    <scope>NUCLEOTIDE SEQUENCE [LARGE SCALE GENOMIC DNA]</scope>
    <source>
        <strain evidence="1 2">NCTC11647</strain>
    </source>
</reference>
<dbReference type="RefSeq" id="WP_036763789.1">
    <property type="nucleotide sequence ID" value="NZ_CP079237.1"/>
</dbReference>
<organism evidence="1 2">
    <name type="scientific">Photobacterium damselae</name>
    <dbReference type="NCBI Taxonomy" id="38293"/>
    <lineage>
        <taxon>Bacteria</taxon>
        <taxon>Pseudomonadati</taxon>
        <taxon>Pseudomonadota</taxon>
        <taxon>Gammaproteobacteria</taxon>
        <taxon>Vibrionales</taxon>
        <taxon>Vibrionaceae</taxon>
        <taxon>Photobacterium</taxon>
    </lineage>
</organism>
<gene>
    <name evidence="1" type="ORF">NCTC11647_01391</name>
</gene>
<dbReference type="OrthoDB" id="6539952at2"/>
<accession>A0A2T3QGV2</accession>
<name>A0A2T3QGV2_PHODM</name>
<evidence type="ECO:0000313" key="2">
    <source>
        <dbReference type="Proteomes" id="UP000251647"/>
    </source>
</evidence>
<dbReference type="Proteomes" id="UP000251647">
    <property type="component" value="Unassembled WGS sequence"/>
</dbReference>
<dbReference type="AlphaFoldDB" id="A0A2T3QGV2"/>